<reference evidence="4 5" key="1">
    <citation type="submission" date="2023-06" db="EMBL/GenBank/DDBJ databases">
        <title>Actinomyces orist ORNL 0101 HMT-893 genome.</title>
        <authorList>
            <person name="Johnston C.D."/>
            <person name="Chen T."/>
            <person name="Dewhirst F.E."/>
        </authorList>
    </citation>
    <scope>NUCLEOTIDE SEQUENCE [LARGE SCALE GENOMIC DNA]</scope>
    <source>
        <strain evidence="4 5">ORNL 0101</strain>
    </source>
</reference>
<comment type="caution">
    <text evidence="4">The sequence shown here is derived from an EMBL/GenBank/DDBJ whole genome shotgun (WGS) entry which is preliminary data.</text>
</comment>
<name>A0AAW9KWL0_9ACTO</name>
<feature type="domain" description="Carbamoyltransferase" evidence="2">
    <location>
        <begin position="9"/>
        <end position="352"/>
    </location>
</feature>
<sequence length="583" mass="63668">MKILGINPGVSGLNFHDTSSCLIGGTTILYAEEEERLSRVRHSSGIFPALTVARALEMAADGGIDVIAVGHDPAAWGLRDGTERPLLDASHNVATMVDGMQSGFSEVSRLTMQIQSLVGVGPDVPVEFWSHHYAHAISAVQCRSHSQPRCLCIVADGVGEVSSLTVWDFDGGEGRLLEEWPVSESLGYFYAAMTAYCGFRPWSDEGKLMALAPYGAPSLRLRETFDALVDGDSGQSQMNRLITACLTDGFYFDVDRSVRMLEEHFGVPAQKASDLSEISKGVAHLTQRYIERVVVSLARSWLERTGADVLCVAGGLFMNCKLNGVLRDSIGETAFFVQPVSGDAGVALGAAICSAAARQVGPDERFDLQNLSLGSSAGEFEVFDVWREDDRVDSLPFSEALEPLARLLASGEIVFWVEGRMELGARALGHRSILTTPSSTEVSRRINASIKHREMWRPFACAVLAEMAAEVLVGYRTDAAYMIEAYPVAPLWKERLAGVVHEADGSTRPQVVHDAAPNRQYHALIDEFYRQTGVPALLNTSLNDRGEPLIHSYQRAFEFFMETPATALVLDGQVLFKRSEDTL</sequence>
<evidence type="ECO:0000259" key="3">
    <source>
        <dbReference type="Pfam" id="PF16861"/>
    </source>
</evidence>
<dbReference type="PANTHER" id="PTHR34847">
    <property type="entry name" value="NODULATION PROTEIN U"/>
    <property type="match status" value="1"/>
</dbReference>
<dbReference type="InterPro" id="IPR038152">
    <property type="entry name" value="Carbam_trans_C_sf"/>
</dbReference>
<evidence type="ECO:0000313" key="5">
    <source>
        <dbReference type="Proteomes" id="UP001289581"/>
    </source>
</evidence>
<feature type="domain" description="Carbamoyltransferase C-terminal" evidence="3">
    <location>
        <begin position="405"/>
        <end position="575"/>
    </location>
</feature>
<dbReference type="EMBL" id="JAXBCZ010000001">
    <property type="protein sequence ID" value="MEA1304575.1"/>
    <property type="molecule type" value="Genomic_DNA"/>
</dbReference>
<protein>
    <submittedName>
        <fullName evidence="4">Carbamoyltransferase C-terminal domain-containing protein</fullName>
    </submittedName>
</protein>
<dbReference type="InterPro" id="IPR051338">
    <property type="entry name" value="NodU/CmcH_Carbamoyltrnsfr"/>
</dbReference>
<dbReference type="InterPro" id="IPR003696">
    <property type="entry name" value="Carbtransf_dom"/>
</dbReference>
<dbReference type="GO" id="GO:0003824">
    <property type="term" value="F:catalytic activity"/>
    <property type="evidence" value="ECO:0007669"/>
    <property type="project" value="InterPro"/>
</dbReference>
<dbReference type="InterPro" id="IPR043129">
    <property type="entry name" value="ATPase_NBD"/>
</dbReference>
<dbReference type="PANTHER" id="PTHR34847:SF1">
    <property type="entry name" value="NODULATION PROTEIN U"/>
    <property type="match status" value="1"/>
</dbReference>
<dbReference type="InterPro" id="IPR031730">
    <property type="entry name" value="Carbam_trans_C"/>
</dbReference>
<dbReference type="Gene3D" id="3.30.420.40">
    <property type="match status" value="2"/>
</dbReference>
<proteinExistence type="inferred from homology"/>
<organism evidence="4 5">
    <name type="scientific">Actinomyces oris</name>
    <dbReference type="NCBI Taxonomy" id="544580"/>
    <lineage>
        <taxon>Bacteria</taxon>
        <taxon>Bacillati</taxon>
        <taxon>Actinomycetota</taxon>
        <taxon>Actinomycetes</taxon>
        <taxon>Actinomycetales</taxon>
        <taxon>Actinomycetaceae</taxon>
        <taxon>Actinomyces</taxon>
    </lineage>
</organism>
<dbReference type="Proteomes" id="UP001289581">
    <property type="component" value="Unassembled WGS sequence"/>
</dbReference>
<gene>
    <name evidence="4" type="ORF">QU665_05765</name>
</gene>
<evidence type="ECO:0000259" key="2">
    <source>
        <dbReference type="Pfam" id="PF02543"/>
    </source>
</evidence>
<dbReference type="SUPFAM" id="SSF53067">
    <property type="entry name" value="Actin-like ATPase domain"/>
    <property type="match status" value="1"/>
</dbReference>
<dbReference type="Gene3D" id="3.90.870.20">
    <property type="entry name" value="Carbamoyltransferase, C-terminal domain"/>
    <property type="match status" value="1"/>
</dbReference>
<dbReference type="CDD" id="cd24098">
    <property type="entry name" value="ASKHA_NBD_TobZ_N"/>
    <property type="match status" value="1"/>
</dbReference>
<keyword evidence="5" id="KW-1185">Reference proteome</keyword>
<dbReference type="Pfam" id="PF16861">
    <property type="entry name" value="Carbam_trans_C"/>
    <property type="match status" value="1"/>
</dbReference>
<dbReference type="Pfam" id="PF02543">
    <property type="entry name" value="Carbam_trans_N"/>
    <property type="match status" value="1"/>
</dbReference>
<dbReference type="AlphaFoldDB" id="A0AAW9KWL0"/>
<accession>A0AAW9KWL0</accession>
<evidence type="ECO:0000313" key="4">
    <source>
        <dbReference type="EMBL" id="MEA1304575.1"/>
    </source>
</evidence>
<dbReference type="RefSeq" id="WP_303772344.1">
    <property type="nucleotide sequence ID" value="NZ_JAXBCZ010000001.1"/>
</dbReference>
<evidence type="ECO:0000256" key="1">
    <source>
        <dbReference type="ARBA" id="ARBA00006129"/>
    </source>
</evidence>
<comment type="similarity">
    <text evidence="1">Belongs to the NodU/CmcH family.</text>
</comment>